<accession>A0A0P0LY31</accession>
<keyword evidence="3" id="KW-0808">Transferase</keyword>
<keyword evidence="5" id="KW-1133">Transmembrane helix</keyword>
<evidence type="ECO:0000256" key="7">
    <source>
        <dbReference type="PIRSR" id="PIRSR600715-1"/>
    </source>
</evidence>
<evidence type="ECO:0000256" key="5">
    <source>
        <dbReference type="ARBA" id="ARBA00022989"/>
    </source>
</evidence>
<keyword evidence="2" id="KW-1003">Cell membrane</keyword>
<dbReference type="GO" id="GO:0009103">
    <property type="term" value="P:lipopolysaccharide biosynthetic process"/>
    <property type="evidence" value="ECO:0007669"/>
    <property type="project" value="TreeGrafter"/>
</dbReference>
<dbReference type="InterPro" id="IPR000715">
    <property type="entry name" value="Glycosyl_transferase_4"/>
</dbReference>
<keyword evidence="7" id="KW-0460">Magnesium</keyword>
<evidence type="ECO:0000256" key="1">
    <source>
        <dbReference type="ARBA" id="ARBA00004651"/>
    </source>
</evidence>
<gene>
    <name evidence="8" type="primary">wecA</name>
</gene>
<dbReference type="GO" id="GO:0016780">
    <property type="term" value="F:phosphotransferase activity, for other substituted phosphate groups"/>
    <property type="evidence" value="ECO:0007669"/>
    <property type="project" value="InterPro"/>
</dbReference>
<dbReference type="Pfam" id="PF00953">
    <property type="entry name" value="Glycos_transf_4"/>
    <property type="match status" value="1"/>
</dbReference>
<organism evidence="8">
    <name type="scientific">Legionella pneumophila</name>
    <dbReference type="NCBI Taxonomy" id="446"/>
    <lineage>
        <taxon>Bacteria</taxon>
        <taxon>Pseudomonadati</taxon>
        <taxon>Pseudomonadota</taxon>
        <taxon>Gammaproteobacteria</taxon>
        <taxon>Legionellales</taxon>
        <taxon>Legionellaceae</taxon>
        <taxon>Legionella</taxon>
    </lineage>
</organism>
<reference evidence="8" key="1">
    <citation type="journal article" date="2015" name="Antonie Van Leeuwenhoek">
        <title>Structural comparison of O-antigen gene clusters of Legionella pneumophila and its application of a serogroup-specific multiplex PCR assay.</title>
        <authorList>
            <person name="Cao B."/>
            <person name="Tian Z."/>
            <person name="Wang S."/>
            <person name="Zhu Z."/>
            <person name="Sun Y."/>
            <person name="Feng L."/>
            <person name="Wang L."/>
        </authorList>
    </citation>
    <scope>NUCLEOTIDE SEQUENCE</scope>
    <source>
        <strain evidence="8">ATCC 33156</strain>
    </source>
</reference>
<evidence type="ECO:0000256" key="3">
    <source>
        <dbReference type="ARBA" id="ARBA00022679"/>
    </source>
</evidence>
<proteinExistence type="predicted"/>
<dbReference type="GO" id="GO:0005886">
    <property type="term" value="C:plasma membrane"/>
    <property type="evidence" value="ECO:0007669"/>
    <property type="project" value="UniProtKB-SubCell"/>
</dbReference>
<protein>
    <submittedName>
        <fullName evidence="8">WecA</fullName>
    </submittedName>
</protein>
<dbReference type="CDD" id="cd06854">
    <property type="entry name" value="GT_WbpL_WbcO_like"/>
    <property type="match status" value="1"/>
</dbReference>
<comment type="cofactor">
    <cofactor evidence="7">
        <name>Mg(2+)</name>
        <dbReference type="ChEBI" id="CHEBI:18420"/>
    </cofactor>
</comment>
<keyword evidence="4" id="KW-0812">Transmembrane</keyword>
<evidence type="ECO:0000256" key="4">
    <source>
        <dbReference type="ARBA" id="ARBA00022692"/>
    </source>
</evidence>
<dbReference type="PANTHER" id="PTHR22926">
    <property type="entry name" value="PHOSPHO-N-ACETYLMURAMOYL-PENTAPEPTIDE-TRANSFERASE"/>
    <property type="match status" value="1"/>
</dbReference>
<evidence type="ECO:0000256" key="6">
    <source>
        <dbReference type="ARBA" id="ARBA00023136"/>
    </source>
</evidence>
<dbReference type="GO" id="GO:0044038">
    <property type="term" value="P:cell wall macromolecule biosynthetic process"/>
    <property type="evidence" value="ECO:0007669"/>
    <property type="project" value="TreeGrafter"/>
</dbReference>
<comment type="subcellular location">
    <subcellularLocation>
        <location evidence="1">Cell membrane</location>
        <topology evidence="1">Multi-pass membrane protein</topology>
    </subcellularLocation>
</comment>
<dbReference type="GO" id="GO:0071555">
    <property type="term" value="P:cell wall organization"/>
    <property type="evidence" value="ECO:0007669"/>
    <property type="project" value="TreeGrafter"/>
</dbReference>
<keyword evidence="7" id="KW-0479">Metal-binding</keyword>
<feature type="binding site" evidence="7">
    <location>
        <position position="211"/>
    </location>
    <ligand>
        <name>Mg(2+)</name>
        <dbReference type="ChEBI" id="CHEBI:18420"/>
    </ligand>
</feature>
<dbReference type="GO" id="GO:0046872">
    <property type="term" value="F:metal ion binding"/>
    <property type="evidence" value="ECO:0007669"/>
    <property type="project" value="UniProtKB-KW"/>
</dbReference>
<sequence>MNIMLSVFFILLSFLCTKLFCGIAQNSKLIDKPNDRTLHLKPTVRGGGIVFIGLSLLIIPFIWYFTGMLSFYKESVFLLLCILLIAGVSFFDDIYDLPIKIRLGVQCIVAFILAVFMRPEKLDFILFSLNHGYIIIPFIFFMVIWAINHFNFMDGLDGFCALQAIYLLACYFILFNVHHALAYQEFCWILICSLVGFLIFNFPPAKLFMGDVGSASLGLIIFSMALIAQQKYQIPIIYWFMLNSLFLFDSTITLLRRIVNKEQWFAPHRKHAYQRLKQFGMDTRFILLAQLLINGFIGCLVFLSWTQKVTILCALLMLTLILFGYYFIVERIYPMHFQAS</sequence>
<evidence type="ECO:0000256" key="2">
    <source>
        <dbReference type="ARBA" id="ARBA00022475"/>
    </source>
</evidence>
<dbReference type="PANTHER" id="PTHR22926:SF3">
    <property type="entry name" value="UNDECAPRENYL-PHOSPHATE ALPHA-N-ACETYLGLUCOSAMINYL 1-PHOSPHATE TRANSFERASE"/>
    <property type="match status" value="1"/>
</dbReference>
<keyword evidence="6" id="KW-0472">Membrane</keyword>
<dbReference type="AlphaFoldDB" id="A0A0P0LY31"/>
<evidence type="ECO:0000313" key="8">
    <source>
        <dbReference type="EMBL" id="ALK48507.1"/>
    </source>
</evidence>
<dbReference type="EMBL" id="KR350688">
    <property type="protein sequence ID" value="ALK48507.1"/>
    <property type="molecule type" value="Genomic_DNA"/>
</dbReference>
<feature type="binding site" evidence="7">
    <location>
        <position position="151"/>
    </location>
    <ligand>
        <name>Mg(2+)</name>
        <dbReference type="ChEBI" id="CHEBI:18420"/>
    </ligand>
</feature>
<name>A0A0P0LY31_LEGPN</name>
<dbReference type="RefSeq" id="WP_028379109.1">
    <property type="nucleotide sequence ID" value="NZ_KQ973549.1"/>
</dbReference>